<comment type="caution">
    <text evidence="1">The sequence shown here is derived from an EMBL/GenBank/DDBJ whole genome shotgun (WGS) entry which is preliminary data.</text>
</comment>
<name>A0A4Z0WFC1_9GAMM</name>
<protein>
    <submittedName>
        <fullName evidence="1">Uncharacterized protein</fullName>
    </submittedName>
</protein>
<accession>A0A4Z0WFC1</accession>
<sequence length="354" mass="39484">MIAGHNDNTVVEIPTGTSLGGWLTMTADADSLPAGYQFLERVADAAPAEQAIRPDLLPLCMHADGRYLCAQLSPMGRAMCYGEWSEVAGWSPWTPHWEGVLVTLWALEALKAGDKPVDARFHWIGNVWTSVQEQSAGLPGWSTFSRQRGPEPLMTLLERGVAPYPAILALSAWFDGQPSAAPDNLEPLLVRERCRLWRSVDPSENSLQQVVKAVYAVQAMRRGEFDCRQPDSDYALNLSAVLQDHWQHVPEPLRDDHLIKAARDGRASILARTWADEAAICRQRQHYAEACRAMSQVWCAEPTLMSARLRARWLQDTRHADSECWQTLLTWHGFVPPEEAGQNAGSLQALTLQL</sequence>
<gene>
    <name evidence="1" type="ORF">E4656_09260</name>
</gene>
<organism evidence="1 2">
    <name type="scientific">Natronospirillum operosum</name>
    <dbReference type="NCBI Taxonomy" id="2759953"/>
    <lineage>
        <taxon>Bacteria</taxon>
        <taxon>Pseudomonadati</taxon>
        <taxon>Pseudomonadota</taxon>
        <taxon>Gammaproteobacteria</taxon>
        <taxon>Oceanospirillales</taxon>
        <taxon>Natronospirillaceae</taxon>
        <taxon>Natronospirillum</taxon>
    </lineage>
</organism>
<dbReference type="EMBL" id="SRMF01000003">
    <property type="protein sequence ID" value="TGG93238.1"/>
    <property type="molecule type" value="Genomic_DNA"/>
</dbReference>
<reference evidence="1 2" key="1">
    <citation type="submission" date="2019-04" db="EMBL/GenBank/DDBJ databases">
        <title>Natronospirillum operosus gen. nov., sp. nov., a haloalkaliphilic satellite isolated from decaying biomass of laboratory culture of cyanobacterium Geitlerinema sp. and proposal of Natronospirillaceae fam. nov. and Saccharospirillaceae fam. nov.</title>
        <authorList>
            <person name="Kevbrin V."/>
            <person name="Boltyanskaya Y."/>
            <person name="Koziaeva V."/>
            <person name="Grouzdev D.S."/>
            <person name="Park M."/>
            <person name="Cho J."/>
        </authorList>
    </citation>
    <scope>NUCLEOTIDE SEQUENCE [LARGE SCALE GENOMIC DNA]</scope>
    <source>
        <strain evidence="1 2">G-116</strain>
    </source>
</reference>
<dbReference type="AlphaFoldDB" id="A0A4Z0WFC1"/>
<keyword evidence="2" id="KW-1185">Reference proteome</keyword>
<proteinExistence type="predicted"/>
<evidence type="ECO:0000313" key="2">
    <source>
        <dbReference type="Proteomes" id="UP000297475"/>
    </source>
</evidence>
<dbReference type="Proteomes" id="UP000297475">
    <property type="component" value="Unassembled WGS sequence"/>
</dbReference>
<dbReference type="RefSeq" id="WP_135482948.1">
    <property type="nucleotide sequence ID" value="NZ_SRMF01000003.1"/>
</dbReference>
<evidence type="ECO:0000313" key="1">
    <source>
        <dbReference type="EMBL" id="TGG93238.1"/>
    </source>
</evidence>